<sequence length="113" mass="12146">MASASASTSASSHAHPPRPASFATGYQDIFDAPERPREPSTHVRFAPAGPSRAAYTAPRPSRPALSSLPPPVLFDGPARPAPSRSVSVPYRAYRAYPAKVWPRAAARVRTRVR</sequence>
<evidence type="ECO:0000313" key="3">
    <source>
        <dbReference type="Proteomes" id="UP000184267"/>
    </source>
</evidence>
<feature type="compositionally biased region" description="Basic and acidic residues" evidence="1">
    <location>
        <begin position="32"/>
        <end position="41"/>
    </location>
</feature>
<dbReference type="AlphaFoldDB" id="A0A1M2V951"/>
<dbReference type="EMBL" id="MNAD01001557">
    <property type="protein sequence ID" value="OJT04190.1"/>
    <property type="molecule type" value="Genomic_DNA"/>
</dbReference>
<dbReference type="Proteomes" id="UP000184267">
    <property type="component" value="Unassembled WGS sequence"/>
</dbReference>
<gene>
    <name evidence="2" type="ORF">TRAPUB_5142</name>
</gene>
<evidence type="ECO:0000256" key="1">
    <source>
        <dbReference type="SAM" id="MobiDB-lite"/>
    </source>
</evidence>
<comment type="caution">
    <text evidence="2">The sequence shown here is derived from an EMBL/GenBank/DDBJ whole genome shotgun (WGS) entry which is preliminary data.</text>
</comment>
<protein>
    <submittedName>
        <fullName evidence="2">Uncharacterized protein</fullName>
    </submittedName>
</protein>
<accession>A0A1M2V951</accession>
<reference evidence="2 3" key="1">
    <citation type="submission" date="2016-10" db="EMBL/GenBank/DDBJ databases">
        <title>Genome sequence of the basidiomycete white-rot fungus Trametes pubescens.</title>
        <authorList>
            <person name="Makela M.R."/>
            <person name="Granchi Z."/>
            <person name="Peng M."/>
            <person name="De Vries R.P."/>
            <person name="Grigoriev I."/>
            <person name="Riley R."/>
            <person name="Hilden K."/>
        </authorList>
    </citation>
    <scope>NUCLEOTIDE SEQUENCE [LARGE SCALE GENOMIC DNA]</scope>
    <source>
        <strain evidence="2 3">FBCC735</strain>
    </source>
</reference>
<evidence type="ECO:0000313" key="2">
    <source>
        <dbReference type="EMBL" id="OJT04190.1"/>
    </source>
</evidence>
<dbReference type="OMA" id="AYPAKVW"/>
<feature type="compositionally biased region" description="Low complexity" evidence="1">
    <location>
        <begin position="1"/>
        <end position="14"/>
    </location>
</feature>
<feature type="region of interest" description="Disordered" evidence="1">
    <location>
        <begin position="1"/>
        <end position="86"/>
    </location>
</feature>
<organism evidence="2 3">
    <name type="scientific">Trametes pubescens</name>
    <name type="common">White-rot fungus</name>
    <dbReference type="NCBI Taxonomy" id="154538"/>
    <lineage>
        <taxon>Eukaryota</taxon>
        <taxon>Fungi</taxon>
        <taxon>Dikarya</taxon>
        <taxon>Basidiomycota</taxon>
        <taxon>Agaricomycotina</taxon>
        <taxon>Agaricomycetes</taxon>
        <taxon>Polyporales</taxon>
        <taxon>Polyporaceae</taxon>
        <taxon>Trametes</taxon>
    </lineage>
</organism>
<name>A0A1M2V951_TRAPU</name>
<proteinExistence type="predicted"/>
<dbReference type="OrthoDB" id="3168922at2759"/>
<feature type="compositionally biased region" description="Low complexity" evidence="1">
    <location>
        <begin position="57"/>
        <end position="67"/>
    </location>
</feature>
<keyword evidence="3" id="KW-1185">Reference proteome</keyword>